<dbReference type="SFLD" id="SFLDG01151">
    <property type="entry name" value="Main.2:_Nu-like"/>
    <property type="match status" value="1"/>
</dbReference>
<dbReference type="Pfam" id="PF00043">
    <property type="entry name" value="GST_C"/>
    <property type="match status" value="1"/>
</dbReference>
<dbReference type="PANTHER" id="PTHR44051:SF20">
    <property type="entry name" value="GLUTATHIONE TRANSFERASE 1 (EUROFUNG)"/>
    <property type="match status" value="1"/>
</dbReference>
<evidence type="ECO:0000313" key="8">
    <source>
        <dbReference type="Proteomes" id="UP000287972"/>
    </source>
</evidence>
<evidence type="ECO:0000259" key="5">
    <source>
        <dbReference type="PROSITE" id="PS50404"/>
    </source>
</evidence>
<dbReference type="Gene3D" id="1.20.1050.130">
    <property type="match status" value="1"/>
</dbReference>
<dbReference type="Pfam" id="PF24539">
    <property type="entry name" value="DUF7600"/>
    <property type="match status" value="1"/>
</dbReference>
<evidence type="ECO:0000259" key="6">
    <source>
        <dbReference type="PROSITE" id="PS50405"/>
    </source>
</evidence>
<dbReference type="PROSITE" id="PS50404">
    <property type="entry name" value="GST_NTER"/>
    <property type="match status" value="1"/>
</dbReference>
<dbReference type="AlphaFoldDB" id="A0A428RFK7"/>
<sequence length="844" mass="96087">MKPITVWLTPAGPNAWKVITIMIELGVPYELKSFKHDDVKKPPFTDLNPNGRVPAIVDPNTDLTLWESGAIVQYLIEVYDTEKKLTYEGLRERHLLNQYLHFQMSGQGPYFGQAGWFNYLHGEKIPSAIERYENEMLRVIGVLDGVLKGRDWLVGDKCTFADLAFLPWNDRINMLVLSKSIDEIRAQYPNFAAWQARMVARDSWKEAMETRTQLMDEQGLMPNGMPKGITSMAQYEEYMAKTAEEKRVYTVIGDWDSARLSRVGKWVEFDYIIPFDETINFNDVSEFTVDGNWVKVNVMKSPFGHEYPQQPEDTSGPLWGCLIHDRCWQLLGVADTRFQHTHTVQALFDICRSLPEHDGLLDWGHNYGGMAKYDYDPEMLFPGEELGPLRLGRAEILACTSDPLDNPLVWILRSHSEQLPPTSENPDQGLKFCTSTGTDPFGRFPPELLLEILVRSDSKSVANLRLASKAVVNFGLPEKFWSSRFWPGREFNYHFEVAFRQTLDFPWRHFYDEARRVHRGAMVKNRRRVWDLACQLGDYVTLRLEAPVCYGSPLGESGNRKWRTAEQPPGLFKSLGGRRPPRFLNETFVTISGHTSEARASLVTVNDKCYVSGFRIVQSDGESLELGYRHPGHEVAFTWDEYPEPGDLFAGFHVAFDTKGIRGLRMISAQGAPSSWIGDHEALTKRSIICRDQVQDVRGGFDALKMISISVYSPDQGKEENKASLGKAARRSWYPDLPDPTFQILEPEDEHLDPRHILPYSACMFGGKDGELLPYLTEIIVWIQPPRLPQVSTYCSEEVPRVCAVEFHYSSSRKVTYNLCCSAGFQSWIVGGTKSPLTAPMVRG</sequence>
<evidence type="ECO:0000256" key="1">
    <source>
        <dbReference type="ARBA" id="ARBA00007409"/>
    </source>
</evidence>
<keyword evidence="3" id="KW-0808">Transferase</keyword>
<evidence type="ECO:0000256" key="3">
    <source>
        <dbReference type="ARBA" id="ARBA00022679"/>
    </source>
</evidence>
<dbReference type="SUPFAM" id="SSF52833">
    <property type="entry name" value="Thioredoxin-like"/>
    <property type="match status" value="1"/>
</dbReference>
<protein>
    <recommendedName>
        <fullName evidence="2">glutathione transferase</fullName>
        <ecNumber evidence="2">2.5.1.18</ecNumber>
    </recommendedName>
</protein>
<proteinExistence type="inferred from homology"/>
<dbReference type="CDD" id="cd10293">
    <property type="entry name" value="GST_C_Ure2p"/>
    <property type="match status" value="1"/>
</dbReference>
<dbReference type="Proteomes" id="UP000287972">
    <property type="component" value="Unassembled WGS sequence"/>
</dbReference>
<dbReference type="EMBL" id="NKCL01000303">
    <property type="protein sequence ID" value="RSL76283.1"/>
    <property type="molecule type" value="Genomic_DNA"/>
</dbReference>
<reference evidence="7 8" key="1">
    <citation type="submission" date="2017-06" db="EMBL/GenBank/DDBJ databases">
        <title>Comparative genomic analysis of Ambrosia Fusariam Clade fungi.</title>
        <authorList>
            <person name="Stajich J.E."/>
            <person name="Carrillo J."/>
            <person name="Kijimoto T."/>
            <person name="Eskalen A."/>
            <person name="O'Donnell K."/>
            <person name="Kasson M."/>
        </authorList>
    </citation>
    <scope>NUCLEOTIDE SEQUENCE [LARGE SCALE GENOMIC DNA]</scope>
    <source>
        <strain evidence="7 8">NRRL62606</strain>
    </source>
</reference>
<feature type="domain" description="GST N-terminal" evidence="5">
    <location>
        <begin position="2"/>
        <end position="83"/>
    </location>
</feature>
<accession>A0A428RFK7</accession>
<dbReference type="InterPro" id="IPR004046">
    <property type="entry name" value="GST_C"/>
</dbReference>
<dbReference type="PANTHER" id="PTHR44051">
    <property type="entry name" value="GLUTATHIONE S-TRANSFERASE-RELATED"/>
    <property type="match status" value="1"/>
</dbReference>
<organism evidence="7 8">
    <name type="scientific">Fusarium floridanum</name>
    <dbReference type="NCBI Taxonomy" id="1325733"/>
    <lineage>
        <taxon>Eukaryota</taxon>
        <taxon>Fungi</taxon>
        <taxon>Dikarya</taxon>
        <taxon>Ascomycota</taxon>
        <taxon>Pezizomycotina</taxon>
        <taxon>Sordariomycetes</taxon>
        <taxon>Hypocreomycetidae</taxon>
        <taxon>Hypocreales</taxon>
        <taxon>Nectriaceae</taxon>
        <taxon>Fusarium</taxon>
        <taxon>Fusarium solani species complex</taxon>
    </lineage>
</organism>
<gene>
    <name evidence="7" type="ORF">CEP51_010089</name>
</gene>
<dbReference type="InterPro" id="IPR040079">
    <property type="entry name" value="Glutathione_S-Trfase"/>
</dbReference>
<dbReference type="InterPro" id="IPR036282">
    <property type="entry name" value="Glutathione-S-Trfase_C_sf"/>
</dbReference>
<dbReference type="SUPFAM" id="SSF81383">
    <property type="entry name" value="F-box domain"/>
    <property type="match status" value="1"/>
</dbReference>
<dbReference type="InterPro" id="IPR004045">
    <property type="entry name" value="Glutathione_S-Trfase_N"/>
</dbReference>
<comment type="similarity">
    <text evidence="1">Belongs to the GST superfamily.</text>
</comment>
<dbReference type="PROSITE" id="PS50405">
    <property type="entry name" value="GST_CTER"/>
    <property type="match status" value="1"/>
</dbReference>
<evidence type="ECO:0000256" key="4">
    <source>
        <dbReference type="ARBA" id="ARBA00047960"/>
    </source>
</evidence>
<name>A0A428RFK7_9HYPO</name>
<dbReference type="InterPro" id="IPR036249">
    <property type="entry name" value="Thioredoxin-like_sf"/>
</dbReference>
<dbReference type="InterPro" id="IPR056021">
    <property type="entry name" value="DUF7600"/>
</dbReference>
<dbReference type="SFLD" id="SFLDS00019">
    <property type="entry name" value="Glutathione_Transferase_(cytos"/>
    <property type="match status" value="1"/>
</dbReference>
<dbReference type="GO" id="GO:0004364">
    <property type="term" value="F:glutathione transferase activity"/>
    <property type="evidence" value="ECO:0007669"/>
    <property type="project" value="UniProtKB-EC"/>
</dbReference>
<dbReference type="Pfam" id="PF13409">
    <property type="entry name" value="GST_N_2"/>
    <property type="match status" value="1"/>
</dbReference>
<dbReference type="InterPro" id="IPR010987">
    <property type="entry name" value="Glutathione-S-Trfase_C-like"/>
</dbReference>
<keyword evidence="8" id="KW-1185">Reference proteome</keyword>
<dbReference type="SUPFAM" id="SSF47616">
    <property type="entry name" value="GST C-terminal domain-like"/>
    <property type="match status" value="1"/>
</dbReference>
<evidence type="ECO:0000256" key="2">
    <source>
        <dbReference type="ARBA" id="ARBA00012452"/>
    </source>
</evidence>
<dbReference type="CDD" id="cd03048">
    <property type="entry name" value="GST_N_Ure2p_like"/>
    <property type="match status" value="1"/>
</dbReference>
<evidence type="ECO:0000313" key="7">
    <source>
        <dbReference type="EMBL" id="RSL76283.1"/>
    </source>
</evidence>
<dbReference type="EC" id="2.5.1.18" evidence="2"/>
<feature type="domain" description="GST C-terminal" evidence="6">
    <location>
        <begin position="89"/>
        <end position="218"/>
    </location>
</feature>
<dbReference type="InterPro" id="IPR036047">
    <property type="entry name" value="F-box-like_dom_sf"/>
</dbReference>
<dbReference type="SFLD" id="SFLDG00358">
    <property type="entry name" value="Main_(cytGST)"/>
    <property type="match status" value="1"/>
</dbReference>
<comment type="catalytic activity">
    <reaction evidence="4">
        <text>RX + glutathione = an S-substituted glutathione + a halide anion + H(+)</text>
        <dbReference type="Rhea" id="RHEA:16437"/>
        <dbReference type="ChEBI" id="CHEBI:15378"/>
        <dbReference type="ChEBI" id="CHEBI:16042"/>
        <dbReference type="ChEBI" id="CHEBI:17792"/>
        <dbReference type="ChEBI" id="CHEBI:57925"/>
        <dbReference type="ChEBI" id="CHEBI:90779"/>
        <dbReference type="EC" id="2.5.1.18"/>
    </reaction>
</comment>
<comment type="caution">
    <text evidence="7">The sequence shown here is derived from an EMBL/GenBank/DDBJ whole genome shotgun (WGS) entry which is preliminary data.</text>
</comment>